<dbReference type="Proteomes" id="UP001609176">
    <property type="component" value="Unassembled WGS sequence"/>
</dbReference>
<evidence type="ECO:0000313" key="7">
    <source>
        <dbReference type="Proteomes" id="UP001609219"/>
    </source>
</evidence>
<protein>
    <submittedName>
        <fullName evidence="2">Uncharacterized protein</fullName>
    </submittedName>
</protein>
<feature type="region of interest" description="Disordered" evidence="1">
    <location>
        <begin position="68"/>
        <end position="87"/>
    </location>
</feature>
<dbReference type="Proteomes" id="UP001609219">
    <property type="component" value="Unassembled WGS sequence"/>
</dbReference>
<proteinExistence type="predicted"/>
<comment type="caution">
    <text evidence="2">The sequence shown here is derived from an EMBL/GenBank/DDBJ whole genome shotgun (WGS) entry which is preliminary data.</text>
</comment>
<organism evidence="2 5">
    <name type="scientific">Antrihabitans spumae</name>
    <dbReference type="NCBI Taxonomy" id="3373370"/>
    <lineage>
        <taxon>Bacteria</taxon>
        <taxon>Bacillati</taxon>
        <taxon>Actinomycetota</taxon>
        <taxon>Actinomycetes</taxon>
        <taxon>Mycobacteriales</taxon>
        <taxon>Nocardiaceae</taxon>
        <taxon>Antrihabitans</taxon>
    </lineage>
</organism>
<dbReference type="RefSeq" id="WP_395114775.1">
    <property type="nucleotide sequence ID" value="NZ_JBIMSN010000096.1"/>
</dbReference>
<evidence type="ECO:0000313" key="2">
    <source>
        <dbReference type="EMBL" id="MFH5209121.1"/>
    </source>
</evidence>
<accession>A0ABW7JMD4</accession>
<evidence type="ECO:0000313" key="5">
    <source>
        <dbReference type="Proteomes" id="UP001609175"/>
    </source>
</evidence>
<reference evidence="5 6" key="1">
    <citation type="submission" date="2024-10" db="EMBL/GenBank/DDBJ databases">
        <authorList>
            <person name="Riesco R."/>
        </authorList>
    </citation>
    <scope>NUCLEOTIDE SEQUENCE [LARGE SCALE GENOMIC DNA]</scope>
    <source>
        <strain evidence="4 6">NCIMB 15448</strain>
        <strain evidence="2 5">NCIMB 15449</strain>
        <strain evidence="3 7">NCIMB 15450</strain>
    </source>
</reference>
<dbReference type="EMBL" id="JBIMSN010000096">
    <property type="protein sequence ID" value="MFH5231019.1"/>
    <property type="molecule type" value="Genomic_DNA"/>
</dbReference>
<gene>
    <name evidence="4" type="ORF">ACHIPV_20780</name>
    <name evidence="2" type="ORF">ACHIPZ_13090</name>
    <name evidence="3" type="ORF">ACHIRB_20985</name>
</gene>
<evidence type="ECO:0000256" key="1">
    <source>
        <dbReference type="SAM" id="MobiDB-lite"/>
    </source>
</evidence>
<evidence type="ECO:0000313" key="4">
    <source>
        <dbReference type="EMBL" id="MFH5244289.1"/>
    </source>
</evidence>
<evidence type="ECO:0000313" key="6">
    <source>
        <dbReference type="Proteomes" id="UP001609176"/>
    </source>
</evidence>
<evidence type="ECO:0000313" key="3">
    <source>
        <dbReference type="EMBL" id="MFH5231019.1"/>
    </source>
</evidence>
<sequence>MTSHIDAAEANDPKARVLSSLQSLAVSHADLAGVLADLITVVANEADRNSRFARQLSAALLGDRKETVTTRPHNAKRARRNPGPWDPNTVYADVGEGGLRSRLETLDLEQLRNIVAEHGMDTDRLAMKWRNPERVIDRILERVVNRATKGDGFRNT</sequence>
<dbReference type="EMBL" id="JBIMSP010000039">
    <property type="protein sequence ID" value="MFH5244289.1"/>
    <property type="molecule type" value="Genomic_DNA"/>
</dbReference>
<keyword evidence="7" id="KW-1185">Reference proteome</keyword>
<dbReference type="EMBL" id="JBIMSO010000050">
    <property type="protein sequence ID" value="MFH5209121.1"/>
    <property type="molecule type" value="Genomic_DNA"/>
</dbReference>
<dbReference type="Proteomes" id="UP001609175">
    <property type="component" value="Unassembled WGS sequence"/>
</dbReference>
<name>A0ABW7JMD4_9NOCA</name>